<evidence type="ECO:0000313" key="2">
    <source>
        <dbReference type="Proteomes" id="UP000054018"/>
    </source>
</evidence>
<dbReference type="EMBL" id="KN833710">
    <property type="protein sequence ID" value="KIK25207.1"/>
    <property type="molecule type" value="Genomic_DNA"/>
</dbReference>
<evidence type="ECO:0000313" key="1">
    <source>
        <dbReference type="EMBL" id="KIK25207.1"/>
    </source>
</evidence>
<keyword evidence="2" id="KW-1185">Reference proteome</keyword>
<dbReference type="AlphaFoldDB" id="A0A0C9ZSI1"/>
<proteinExistence type="predicted"/>
<accession>A0A0C9ZSI1</accession>
<sequence length="68" mass="7931">MARIHLLPGFYPEGYLEGITEDTQFLPKHHPSPPVPWKTLPSKEWVCLATMTSKRSINHCIKYLKFLH</sequence>
<gene>
    <name evidence="1" type="ORF">PISMIDRAFT_677462</name>
</gene>
<organism evidence="1 2">
    <name type="scientific">Pisolithus microcarpus 441</name>
    <dbReference type="NCBI Taxonomy" id="765257"/>
    <lineage>
        <taxon>Eukaryota</taxon>
        <taxon>Fungi</taxon>
        <taxon>Dikarya</taxon>
        <taxon>Basidiomycota</taxon>
        <taxon>Agaricomycotina</taxon>
        <taxon>Agaricomycetes</taxon>
        <taxon>Agaricomycetidae</taxon>
        <taxon>Boletales</taxon>
        <taxon>Sclerodermatineae</taxon>
        <taxon>Pisolithaceae</taxon>
        <taxon>Pisolithus</taxon>
    </lineage>
</organism>
<dbReference type="Proteomes" id="UP000054018">
    <property type="component" value="Unassembled WGS sequence"/>
</dbReference>
<reference evidence="2" key="2">
    <citation type="submission" date="2015-01" db="EMBL/GenBank/DDBJ databases">
        <title>Evolutionary Origins and Diversification of the Mycorrhizal Mutualists.</title>
        <authorList>
            <consortium name="DOE Joint Genome Institute"/>
            <consortium name="Mycorrhizal Genomics Consortium"/>
            <person name="Kohler A."/>
            <person name="Kuo A."/>
            <person name="Nagy L.G."/>
            <person name="Floudas D."/>
            <person name="Copeland A."/>
            <person name="Barry K.W."/>
            <person name="Cichocki N."/>
            <person name="Veneault-Fourrey C."/>
            <person name="LaButti K."/>
            <person name="Lindquist E.A."/>
            <person name="Lipzen A."/>
            <person name="Lundell T."/>
            <person name="Morin E."/>
            <person name="Murat C."/>
            <person name="Riley R."/>
            <person name="Ohm R."/>
            <person name="Sun H."/>
            <person name="Tunlid A."/>
            <person name="Henrissat B."/>
            <person name="Grigoriev I.V."/>
            <person name="Hibbett D.S."/>
            <person name="Martin F."/>
        </authorList>
    </citation>
    <scope>NUCLEOTIDE SEQUENCE [LARGE SCALE GENOMIC DNA]</scope>
    <source>
        <strain evidence="2">441</strain>
    </source>
</reference>
<protein>
    <submittedName>
        <fullName evidence="1">Uncharacterized protein</fullName>
    </submittedName>
</protein>
<name>A0A0C9ZSI1_9AGAM</name>
<dbReference type="HOGENOM" id="CLU_2794899_0_0_1"/>
<reference evidence="1 2" key="1">
    <citation type="submission" date="2014-04" db="EMBL/GenBank/DDBJ databases">
        <authorList>
            <consortium name="DOE Joint Genome Institute"/>
            <person name="Kuo A."/>
            <person name="Kohler A."/>
            <person name="Costa M.D."/>
            <person name="Nagy L.G."/>
            <person name="Floudas D."/>
            <person name="Copeland A."/>
            <person name="Barry K.W."/>
            <person name="Cichocki N."/>
            <person name="Veneault-Fourrey C."/>
            <person name="LaButti K."/>
            <person name="Lindquist E.A."/>
            <person name="Lipzen A."/>
            <person name="Lundell T."/>
            <person name="Morin E."/>
            <person name="Murat C."/>
            <person name="Sun H."/>
            <person name="Tunlid A."/>
            <person name="Henrissat B."/>
            <person name="Grigoriev I.V."/>
            <person name="Hibbett D.S."/>
            <person name="Martin F."/>
            <person name="Nordberg H.P."/>
            <person name="Cantor M.N."/>
            <person name="Hua S.X."/>
        </authorList>
    </citation>
    <scope>NUCLEOTIDE SEQUENCE [LARGE SCALE GENOMIC DNA]</scope>
    <source>
        <strain evidence="1 2">441</strain>
    </source>
</reference>